<dbReference type="EMBL" id="JBDJPC010000004">
    <property type="protein sequence ID" value="KAL1506244.1"/>
    <property type="molecule type" value="Genomic_DNA"/>
</dbReference>
<evidence type="ECO:0000256" key="12">
    <source>
        <dbReference type="ARBA" id="ARBA00044252"/>
    </source>
</evidence>
<dbReference type="InterPro" id="IPR001131">
    <property type="entry name" value="Peptidase_M24B_aminopep-P_CS"/>
</dbReference>
<dbReference type="SMART" id="SM01011">
    <property type="entry name" value="AMP_N"/>
    <property type="match status" value="1"/>
</dbReference>
<dbReference type="PANTHER" id="PTHR48480">
    <property type="match status" value="1"/>
</dbReference>
<dbReference type="PROSITE" id="PS00491">
    <property type="entry name" value="PROLINE_PEPTIDASE"/>
    <property type="match status" value="1"/>
</dbReference>
<evidence type="ECO:0000256" key="6">
    <source>
        <dbReference type="ARBA" id="ARBA00022997"/>
    </source>
</evidence>
<dbReference type="InterPro" id="IPR007865">
    <property type="entry name" value="Aminopep_P_N"/>
</dbReference>
<evidence type="ECO:0000256" key="4">
    <source>
        <dbReference type="ARBA" id="ARBA00022723"/>
    </source>
</evidence>
<name>A0ABD1EYY0_HYPHA</name>
<dbReference type="EC" id="3.4.13.9" evidence="10"/>
<dbReference type="Pfam" id="PF05195">
    <property type="entry name" value="AMP_N"/>
    <property type="match status" value="1"/>
</dbReference>
<proteinExistence type="inferred from homology"/>
<keyword evidence="3" id="KW-0645">Protease</keyword>
<keyword evidence="8" id="KW-0464">Manganese</keyword>
<dbReference type="GO" id="GO:0006508">
    <property type="term" value="P:proteolysis"/>
    <property type="evidence" value="ECO:0007669"/>
    <property type="project" value="UniProtKB-KW"/>
</dbReference>
<organism evidence="18 19">
    <name type="scientific">Hypothenemus hampei</name>
    <name type="common">Coffee berry borer</name>
    <dbReference type="NCBI Taxonomy" id="57062"/>
    <lineage>
        <taxon>Eukaryota</taxon>
        <taxon>Metazoa</taxon>
        <taxon>Ecdysozoa</taxon>
        <taxon>Arthropoda</taxon>
        <taxon>Hexapoda</taxon>
        <taxon>Insecta</taxon>
        <taxon>Pterygota</taxon>
        <taxon>Neoptera</taxon>
        <taxon>Endopterygota</taxon>
        <taxon>Coleoptera</taxon>
        <taxon>Polyphaga</taxon>
        <taxon>Cucujiformia</taxon>
        <taxon>Curculionidae</taxon>
        <taxon>Scolytinae</taxon>
        <taxon>Hypothenemus</taxon>
    </lineage>
</organism>
<dbReference type="InterPro" id="IPR000994">
    <property type="entry name" value="Pept_M24"/>
</dbReference>
<evidence type="ECO:0000256" key="3">
    <source>
        <dbReference type="ARBA" id="ARBA00022670"/>
    </source>
</evidence>
<keyword evidence="5" id="KW-0378">Hydrolase</keyword>
<comment type="similarity">
    <text evidence="9">Belongs to the peptidase M24B family. Eukaryotic-type prolidase subfamily.</text>
</comment>
<dbReference type="Gene3D" id="3.90.230.10">
    <property type="entry name" value="Creatinase/methionine aminopeptidase superfamily"/>
    <property type="match status" value="1"/>
</dbReference>
<evidence type="ECO:0000259" key="17">
    <source>
        <dbReference type="SMART" id="SM01011"/>
    </source>
</evidence>
<dbReference type="InterPro" id="IPR052433">
    <property type="entry name" value="X-Pro_dipept-like"/>
</dbReference>
<keyword evidence="6" id="KW-0224">Dipeptidase</keyword>
<evidence type="ECO:0000256" key="14">
    <source>
        <dbReference type="ARBA" id="ARBA00044351"/>
    </source>
</evidence>
<dbReference type="CDD" id="cd01087">
    <property type="entry name" value="Prolidase"/>
    <property type="match status" value="1"/>
</dbReference>
<evidence type="ECO:0000256" key="15">
    <source>
        <dbReference type="ARBA" id="ARBA00048994"/>
    </source>
</evidence>
<keyword evidence="4 16" id="KW-0479">Metal-binding</keyword>
<dbReference type="GO" id="GO:0102009">
    <property type="term" value="F:proline dipeptidase activity"/>
    <property type="evidence" value="ECO:0007669"/>
    <property type="project" value="UniProtKB-EC"/>
</dbReference>
<evidence type="ECO:0000256" key="1">
    <source>
        <dbReference type="ARBA" id="ARBA00001936"/>
    </source>
</evidence>
<evidence type="ECO:0000256" key="7">
    <source>
        <dbReference type="ARBA" id="ARBA00023049"/>
    </source>
</evidence>
<dbReference type="Pfam" id="PF00557">
    <property type="entry name" value="Peptidase_M24"/>
    <property type="match status" value="1"/>
</dbReference>
<evidence type="ECO:0000256" key="5">
    <source>
        <dbReference type="ARBA" id="ARBA00022801"/>
    </source>
</evidence>
<reference evidence="18 19" key="1">
    <citation type="submission" date="2024-05" db="EMBL/GenBank/DDBJ databases">
        <title>Genetic variation in Jamaican populations of the coffee berry borer (Hypothenemus hampei).</title>
        <authorList>
            <person name="Errbii M."/>
            <person name="Myrie A."/>
        </authorList>
    </citation>
    <scope>NUCLEOTIDE SEQUENCE [LARGE SCALE GENOMIC DNA]</scope>
    <source>
        <strain evidence="18">JA-Hopewell-2020-01-JO</strain>
        <tissue evidence="18">Whole body</tissue>
    </source>
</reference>
<dbReference type="Proteomes" id="UP001566132">
    <property type="component" value="Unassembled WGS sequence"/>
</dbReference>
<dbReference type="FunFam" id="3.90.230.10:FF:000002">
    <property type="entry name" value="Xaa-Pro aminopeptidase 3"/>
    <property type="match status" value="1"/>
</dbReference>
<evidence type="ECO:0000256" key="13">
    <source>
        <dbReference type="ARBA" id="ARBA00044284"/>
    </source>
</evidence>
<comment type="subunit">
    <text evidence="2">Homodimer.</text>
</comment>
<evidence type="ECO:0000256" key="9">
    <source>
        <dbReference type="ARBA" id="ARBA00043990"/>
    </source>
</evidence>
<evidence type="ECO:0000256" key="10">
    <source>
        <dbReference type="ARBA" id="ARBA00044051"/>
    </source>
</evidence>
<evidence type="ECO:0000313" key="18">
    <source>
        <dbReference type="EMBL" id="KAL1506244.1"/>
    </source>
</evidence>
<comment type="cofactor">
    <cofactor evidence="1">
        <name>Mn(2+)</name>
        <dbReference type="ChEBI" id="CHEBI:29035"/>
    </cofactor>
</comment>
<sequence>MSSCEVPKNRSGLSMGPQTLVIPVELFAVNRKRLVESLKPIVEDSIVLLQGGEEVPFYDTDITYNIFRQESYFMWTFGVTDAGCFGAIDVKTGNAYLFIPRYPEEYAVWMGPLLQPNDFTKKYGIPNVYYVDELPAILGNLNRGRLLRLKGLNTDSGLTAKPAVFEGIEKFTLDDETLFPVIADLRVYKTEQEISVIKYVVAVSSYAHRQVMKKIKPGNYEYQGESIFLNACYEKGGCRHVSYTCICGAGSNGAILHYGHAGAPNDSPIKNGQICLFDMGANYYGYCADITCSFPSNGKFTPDQKLVYEAVLNANRAVLKAGKPGVSWVDMHILANKVVLEDLKKGGLLQGNVDEMLEAGLGAIFQPHGLGHLLGLDVHDVGGYLKGQPERPQKPGVNKLRTARVLEKGMVLTIEPGCYFIDPLLDKALSEPNLKKFLVPEVIQRFRNFGGVRIEDNVLVTDNGLEDLTRVPRTVKDIEDWMSGRLDESIFLDEEILFIW</sequence>
<dbReference type="Gene3D" id="3.40.350.10">
    <property type="entry name" value="Creatinase/prolidase N-terminal domain"/>
    <property type="match status" value="1"/>
</dbReference>
<dbReference type="InterPro" id="IPR029149">
    <property type="entry name" value="Creatin/AminoP/Spt16_N"/>
</dbReference>
<dbReference type="SUPFAM" id="SSF53092">
    <property type="entry name" value="Creatinase/prolidase N-terminal domain"/>
    <property type="match status" value="1"/>
</dbReference>
<dbReference type="GO" id="GO:0008237">
    <property type="term" value="F:metallopeptidase activity"/>
    <property type="evidence" value="ECO:0007669"/>
    <property type="project" value="UniProtKB-KW"/>
</dbReference>
<evidence type="ECO:0000256" key="16">
    <source>
        <dbReference type="RuleBase" id="RU000590"/>
    </source>
</evidence>
<dbReference type="PANTHER" id="PTHR48480:SF2">
    <property type="entry name" value="PEPTIDASE D"/>
    <property type="match status" value="1"/>
</dbReference>
<evidence type="ECO:0000313" key="19">
    <source>
        <dbReference type="Proteomes" id="UP001566132"/>
    </source>
</evidence>
<keyword evidence="7" id="KW-0482">Metalloprotease</keyword>
<evidence type="ECO:0000256" key="8">
    <source>
        <dbReference type="ARBA" id="ARBA00023211"/>
    </source>
</evidence>
<dbReference type="AlphaFoldDB" id="A0ABD1EYY0"/>
<evidence type="ECO:0000256" key="11">
    <source>
        <dbReference type="ARBA" id="ARBA00044141"/>
    </source>
</evidence>
<accession>A0ABD1EYY0</accession>
<gene>
    <name evidence="18" type="ORF">ABEB36_005640</name>
</gene>
<feature type="domain" description="Aminopeptidase P N-terminal" evidence="17">
    <location>
        <begin position="22"/>
        <end position="157"/>
    </location>
</feature>
<protein>
    <recommendedName>
        <fullName evidence="11">Xaa-Pro dipeptidase</fullName>
        <ecNumber evidence="10">3.4.13.9</ecNumber>
    </recommendedName>
    <alternativeName>
        <fullName evidence="14">Imidodipeptidase</fullName>
    </alternativeName>
    <alternativeName>
        <fullName evidence="12">Peptidase D</fullName>
    </alternativeName>
    <alternativeName>
        <fullName evidence="13">Proline dipeptidase</fullName>
    </alternativeName>
</protein>
<keyword evidence="19" id="KW-1185">Reference proteome</keyword>
<dbReference type="SUPFAM" id="SSF55920">
    <property type="entry name" value="Creatinase/aminopeptidase"/>
    <property type="match status" value="1"/>
</dbReference>
<dbReference type="InterPro" id="IPR036005">
    <property type="entry name" value="Creatinase/aminopeptidase-like"/>
</dbReference>
<evidence type="ECO:0000256" key="2">
    <source>
        <dbReference type="ARBA" id="ARBA00011738"/>
    </source>
</evidence>
<dbReference type="GO" id="GO:0046872">
    <property type="term" value="F:metal ion binding"/>
    <property type="evidence" value="ECO:0007669"/>
    <property type="project" value="UniProtKB-KW"/>
</dbReference>
<comment type="caution">
    <text evidence="18">The sequence shown here is derived from an EMBL/GenBank/DDBJ whole genome shotgun (WGS) entry which is preliminary data.</text>
</comment>
<comment type="catalytic activity">
    <reaction evidence="15">
        <text>Xaa-L-Pro dipeptide + H2O = an L-alpha-amino acid + L-proline</text>
        <dbReference type="Rhea" id="RHEA:76407"/>
        <dbReference type="ChEBI" id="CHEBI:15377"/>
        <dbReference type="ChEBI" id="CHEBI:59869"/>
        <dbReference type="ChEBI" id="CHEBI:60039"/>
        <dbReference type="ChEBI" id="CHEBI:195196"/>
        <dbReference type="EC" id="3.4.13.9"/>
    </reaction>
</comment>